<dbReference type="EMBL" id="JAGQKY010000014">
    <property type="protein sequence ID" value="MCA9397303.1"/>
    <property type="molecule type" value="Genomic_DNA"/>
</dbReference>
<reference evidence="1" key="2">
    <citation type="journal article" date="2021" name="Microbiome">
        <title>Successional dynamics and alternative stable states in a saline activated sludge microbial community over 9 years.</title>
        <authorList>
            <person name="Wang Y."/>
            <person name="Ye J."/>
            <person name="Ju F."/>
            <person name="Liu L."/>
            <person name="Boyd J.A."/>
            <person name="Deng Y."/>
            <person name="Parks D.H."/>
            <person name="Jiang X."/>
            <person name="Yin X."/>
            <person name="Woodcroft B.J."/>
            <person name="Tyson G.W."/>
            <person name="Hugenholtz P."/>
            <person name="Polz M.F."/>
            <person name="Zhang T."/>
        </authorList>
    </citation>
    <scope>NUCLEOTIDE SEQUENCE</scope>
    <source>
        <strain evidence="1">HKST-UBA02</strain>
    </source>
</reference>
<comment type="caution">
    <text evidence="1">The sequence shown here is derived from an EMBL/GenBank/DDBJ whole genome shotgun (WGS) entry which is preliminary data.</text>
</comment>
<sequence>MFLNRENQPVVTYEEHVSAIVDGLMRETEQKGPIYLVPQLPHMDLFTVIGRHADPNTFCATVRYDQDRPPDEDIGQISVDIVPPNSNGMQYEQILVVMDQFPDLTPEVSKTFWNAYVSSIERAMNASSVPITTIVVTDLNRVTTRIGSYEAKRRMRREPLPVRPYDQIEDVLKRDYPEYSIKMAYLATGGNEVLMRRLLDNPGEKEDLLIEYLELLIPESLREELQLLGLNYLDLAVVYGSGSAYLETLMTRGADIDIFRVQQILQSYGFVANLRAPLLPEVQMPLLAQLPSERAERLVEARIESLQQIGMQFPENTFKTLEEMIFLYFVAAVKELNVKYLVLQTITSEIERLGIHMYFMPNIINDIPQMGVMRDTLLRELKELIKSDN</sequence>
<reference evidence="1" key="1">
    <citation type="submission" date="2020-04" db="EMBL/GenBank/DDBJ databases">
        <authorList>
            <person name="Zhang T."/>
        </authorList>
    </citation>
    <scope>NUCLEOTIDE SEQUENCE</scope>
    <source>
        <strain evidence="1">HKST-UBA02</strain>
    </source>
</reference>
<organism evidence="1 2">
    <name type="scientific">candidate division WWE3 bacterium</name>
    <dbReference type="NCBI Taxonomy" id="2053526"/>
    <lineage>
        <taxon>Bacteria</taxon>
        <taxon>Katanobacteria</taxon>
    </lineage>
</organism>
<evidence type="ECO:0000313" key="2">
    <source>
        <dbReference type="Proteomes" id="UP000699691"/>
    </source>
</evidence>
<proteinExistence type="predicted"/>
<gene>
    <name evidence="1" type="ORF">KC573_00590</name>
</gene>
<dbReference type="AlphaFoldDB" id="A0A955RWQ8"/>
<protein>
    <submittedName>
        <fullName evidence="1">Uncharacterized protein</fullName>
    </submittedName>
</protein>
<accession>A0A955RWQ8</accession>
<dbReference type="Proteomes" id="UP000699691">
    <property type="component" value="Unassembled WGS sequence"/>
</dbReference>
<evidence type="ECO:0000313" key="1">
    <source>
        <dbReference type="EMBL" id="MCA9397303.1"/>
    </source>
</evidence>
<name>A0A955RWQ8_UNCKA</name>